<organism evidence="10 11">
    <name type="scientific">Tepidiforma thermophila (strain KCTC 52669 / CGMCC 1.13589 / G233)</name>
    <dbReference type="NCBI Taxonomy" id="2761530"/>
    <lineage>
        <taxon>Bacteria</taxon>
        <taxon>Bacillati</taxon>
        <taxon>Chloroflexota</taxon>
        <taxon>Tepidiformia</taxon>
        <taxon>Tepidiformales</taxon>
        <taxon>Tepidiformaceae</taxon>
        <taxon>Tepidiforma</taxon>
    </lineage>
</organism>
<evidence type="ECO:0000256" key="4">
    <source>
        <dbReference type="ARBA" id="ARBA00023125"/>
    </source>
</evidence>
<gene>
    <name evidence="10" type="ORF">A9A59_0050</name>
</gene>
<dbReference type="SUPFAM" id="SSF52172">
    <property type="entry name" value="CheY-like"/>
    <property type="match status" value="1"/>
</dbReference>
<dbReference type="EMBL" id="PDJQ01000001">
    <property type="protein sequence ID" value="PFG72859.1"/>
    <property type="molecule type" value="Genomic_DNA"/>
</dbReference>
<evidence type="ECO:0000256" key="1">
    <source>
        <dbReference type="ARBA" id="ARBA00022553"/>
    </source>
</evidence>
<evidence type="ECO:0000259" key="9">
    <source>
        <dbReference type="PROSITE" id="PS51755"/>
    </source>
</evidence>
<dbReference type="Pfam" id="PF00072">
    <property type="entry name" value="Response_reg"/>
    <property type="match status" value="1"/>
</dbReference>
<dbReference type="PROSITE" id="PS51755">
    <property type="entry name" value="OMPR_PHOB"/>
    <property type="match status" value="1"/>
</dbReference>
<evidence type="ECO:0000259" key="8">
    <source>
        <dbReference type="PROSITE" id="PS50110"/>
    </source>
</evidence>
<dbReference type="Pfam" id="PF00486">
    <property type="entry name" value="Trans_reg_C"/>
    <property type="match status" value="1"/>
</dbReference>
<dbReference type="Gene3D" id="3.40.50.2300">
    <property type="match status" value="1"/>
</dbReference>
<name>A0A2A9HDH7_TEPT2</name>
<dbReference type="SUPFAM" id="SSF46894">
    <property type="entry name" value="C-terminal effector domain of the bipartite response regulators"/>
    <property type="match status" value="1"/>
</dbReference>
<evidence type="ECO:0000256" key="6">
    <source>
        <dbReference type="PROSITE-ProRule" id="PRU00169"/>
    </source>
</evidence>
<evidence type="ECO:0000256" key="2">
    <source>
        <dbReference type="ARBA" id="ARBA00023012"/>
    </source>
</evidence>
<reference evidence="10 11" key="1">
    <citation type="submission" date="2017-09" db="EMBL/GenBank/DDBJ databases">
        <title>Sequencing the genomes of two abundant thermophiles in Great Basin hot springs: Thermocrinis jamiesonii and novel Chloroflexi Thermoflexus hugenholtzii.</title>
        <authorList>
            <person name="Hedlund B."/>
        </authorList>
    </citation>
    <scope>NUCLEOTIDE SEQUENCE [LARGE SCALE GENOMIC DNA]</scope>
    <source>
        <strain evidence="10 11">G233</strain>
    </source>
</reference>
<evidence type="ECO:0000256" key="3">
    <source>
        <dbReference type="ARBA" id="ARBA00023015"/>
    </source>
</evidence>
<feature type="domain" description="Response regulatory" evidence="8">
    <location>
        <begin position="4"/>
        <end position="117"/>
    </location>
</feature>
<dbReference type="PANTHER" id="PTHR48111:SF73">
    <property type="entry name" value="ALKALINE PHOSPHATASE SYNTHESIS TRANSCRIPTIONAL REGULATORY PROTEIN PHOP"/>
    <property type="match status" value="1"/>
</dbReference>
<dbReference type="InterPro" id="IPR011006">
    <property type="entry name" value="CheY-like_superfamily"/>
</dbReference>
<dbReference type="PANTHER" id="PTHR48111">
    <property type="entry name" value="REGULATOR OF RPOS"/>
    <property type="match status" value="1"/>
</dbReference>
<feature type="domain" description="OmpR/PhoB-type" evidence="9">
    <location>
        <begin position="127"/>
        <end position="223"/>
    </location>
</feature>
<dbReference type="Proteomes" id="UP000223071">
    <property type="component" value="Unassembled WGS sequence"/>
</dbReference>
<dbReference type="GO" id="GO:0032993">
    <property type="term" value="C:protein-DNA complex"/>
    <property type="evidence" value="ECO:0007669"/>
    <property type="project" value="TreeGrafter"/>
</dbReference>
<feature type="DNA-binding region" description="OmpR/PhoB-type" evidence="7">
    <location>
        <begin position="127"/>
        <end position="223"/>
    </location>
</feature>
<dbReference type="RefSeq" id="WP_098502361.1">
    <property type="nucleotide sequence ID" value="NZ_PDJQ01000001.1"/>
</dbReference>
<accession>A0A2A9HDH7</accession>
<dbReference type="InterPro" id="IPR001867">
    <property type="entry name" value="OmpR/PhoB-type_DNA-bd"/>
</dbReference>
<dbReference type="InterPro" id="IPR036388">
    <property type="entry name" value="WH-like_DNA-bd_sf"/>
</dbReference>
<keyword evidence="11" id="KW-1185">Reference proteome</keyword>
<evidence type="ECO:0000256" key="5">
    <source>
        <dbReference type="ARBA" id="ARBA00023163"/>
    </source>
</evidence>
<dbReference type="AlphaFoldDB" id="A0A2A9HDH7"/>
<dbReference type="GO" id="GO:0000156">
    <property type="term" value="F:phosphorelay response regulator activity"/>
    <property type="evidence" value="ECO:0007669"/>
    <property type="project" value="TreeGrafter"/>
</dbReference>
<dbReference type="GO" id="GO:0005829">
    <property type="term" value="C:cytosol"/>
    <property type="evidence" value="ECO:0007669"/>
    <property type="project" value="TreeGrafter"/>
</dbReference>
<dbReference type="GO" id="GO:0000976">
    <property type="term" value="F:transcription cis-regulatory region binding"/>
    <property type="evidence" value="ECO:0007669"/>
    <property type="project" value="TreeGrafter"/>
</dbReference>
<dbReference type="PROSITE" id="PS50110">
    <property type="entry name" value="RESPONSE_REGULATORY"/>
    <property type="match status" value="1"/>
</dbReference>
<evidence type="ECO:0000313" key="10">
    <source>
        <dbReference type="EMBL" id="PFG72859.1"/>
    </source>
</evidence>
<dbReference type="Gene3D" id="6.10.250.690">
    <property type="match status" value="1"/>
</dbReference>
<evidence type="ECO:0000313" key="11">
    <source>
        <dbReference type="Proteomes" id="UP000223071"/>
    </source>
</evidence>
<proteinExistence type="predicted"/>
<keyword evidence="1 6" id="KW-0597">Phosphoprotein</keyword>
<keyword evidence="4 7" id="KW-0238">DNA-binding</keyword>
<keyword evidence="5" id="KW-0804">Transcription</keyword>
<dbReference type="SMART" id="SM00862">
    <property type="entry name" value="Trans_reg_C"/>
    <property type="match status" value="1"/>
</dbReference>
<keyword evidence="2" id="KW-0902">Two-component regulatory system</keyword>
<keyword evidence="3" id="KW-0805">Transcription regulation</keyword>
<sequence length="226" mass="25181">MAQKILLVDDEANIRDLNALYLEKEGFTVEHAADGRDALARFAQSPPALVVLDVMMPGLDGFEVLRELRRESDVPVIMLTARSDDIDKIVGLELGADDYMAKPFNPRELVARVKRILHRVEGGRKPQTAITIGNLSVDKARREARVDGQLLDLRTKEFDLLVAFVENPGIALTRDQLLGSVWGYDFAGETRTVDVHVQHLRSKLVNATVQIETLRGVGYKLVEPEA</sequence>
<protein>
    <submittedName>
        <fullName evidence="10">Two-component system alkaline phosphatase synthesis response regulator PhoP</fullName>
    </submittedName>
</protein>
<dbReference type="InterPro" id="IPR001789">
    <property type="entry name" value="Sig_transdc_resp-reg_receiver"/>
</dbReference>
<comment type="caution">
    <text evidence="10">The sequence shown here is derived from an EMBL/GenBank/DDBJ whole genome shotgun (WGS) entry which is preliminary data.</text>
</comment>
<dbReference type="FunFam" id="1.10.10.10:FF:000018">
    <property type="entry name" value="DNA-binding response regulator ResD"/>
    <property type="match status" value="1"/>
</dbReference>
<dbReference type="GO" id="GO:0006355">
    <property type="term" value="P:regulation of DNA-templated transcription"/>
    <property type="evidence" value="ECO:0007669"/>
    <property type="project" value="InterPro"/>
</dbReference>
<dbReference type="SMART" id="SM00448">
    <property type="entry name" value="REC"/>
    <property type="match status" value="1"/>
</dbReference>
<evidence type="ECO:0000256" key="7">
    <source>
        <dbReference type="PROSITE-ProRule" id="PRU01091"/>
    </source>
</evidence>
<dbReference type="Gene3D" id="1.10.10.10">
    <property type="entry name" value="Winged helix-like DNA-binding domain superfamily/Winged helix DNA-binding domain"/>
    <property type="match status" value="1"/>
</dbReference>
<feature type="modified residue" description="4-aspartylphosphate" evidence="6">
    <location>
        <position position="53"/>
    </location>
</feature>
<dbReference type="FunFam" id="3.40.50.2300:FF:000001">
    <property type="entry name" value="DNA-binding response regulator PhoB"/>
    <property type="match status" value="1"/>
</dbReference>
<dbReference type="InterPro" id="IPR016032">
    <property type="entry name" value="Sig_transdc_resp-reg_C-effctor"/>
</dbReference>
<dbReference type="InterPro" id="IPR039420">
    <property type="entry name" value="WalR-like"/>
</dbReference>
<dbReference type="CDD" id="cd00383">
    <property type="entry name" value="trans_reg_C"/>
    <property type="match status" value="1"/>
</dbReference>